<protein>
    <submittedName>
        <fullName evidence="3">RNA-binding Zn ribbon-like protein</fullName>
    </submittedName>
</protein>
<comment type="caution">
    <text evidence="3">The sequence shown here is derived from an EMBL/GenBank/DDBJ whole genome shotgun (WGS) entry which is preliminary data.</text>
</comment>
<dbReference type="Pfam" id="PF11706">
    <property type="entry name" value="zf-CGNR"/>
    <property type="match status" value="1"/>
</dbReference>
<sequence length="211" mass="22630">MATIPLPPAPGADDHVSLALVNSTVSLPGGRRADELGSPEEATDWLLGHGLVPERTALLAHCQNQLTGLRESLRVVFAAHVEGDVPDPRALDGVNRALTTVPSTPLLRHDPRHGLHRAPEHPVTQLVEHAMAQIAEDAATLLTGESAGLIAHCAAQPCSRFMLRTHARRHWCCTRCGDRVRAARAYARKQDRSPGARPARSGSTQGAVPEH</sequence>
<dbReference type="InterPro" id="IPR010852">
    <property type="entry name" value="ABATE"/>
</dbReference>
<dbReference type="InterPro" id="IPR021005">
    <property type="entry name" value="Znf_CGNR"/>
</dbReference>
<dbReference type="PANTHER" id="PTHR35525">
    <property type="entry name" value="BLL6575 PROTEIN"/>
    <property type="match status" value="1"/>
</dbReference>
<feature type="region of interest" description="Disordered" evidence="1">
    <location>
        <begin position="187"/>
        <end position="211"/>
    </location>
</feature>
<accession>A0ABS4VUI6</accession>
<dbReference type="InterPro" id="IPR023286">
    <property type="entry name" value="ABATE_dom_sf"/>
</dbReference>
<keyword evidence="4" id="KW-1185">Reference proteome</keyword>
<evidence type="ECO:0000259" key="2">
    <source>
        <dbReference type="Pfam" id="PF11706"/>
    </source>
</evidence>
<dbReference type="Gene3D" id="1.10.3300.10">
    <property type="entry name" value="Jann2411-like domain"/>
    <property type="match status" value="1"/>
</dbReference>
<organism evidence="3 4">
    <name type="scientific">Pseudonocardia parietis</name>
    <dbReference type="NCBI Taxonomy" id="570936"/>
    <lineage>
        <taxon>Bacteria</taxon>
        <taxon>Bacillati</taxon>
        <taxon>Actinomycetota</taxon>
        <taxon>Actinomycetes</taxon>
        <taxon>Pseudonocardiales</taxon>
        <taxon>Pseudonocardiaceae</taxon>
        <taxon>Pseudonocardia</taxon>
    </lineage>
</organism>
<dbReference type="SUPFAM" id="SSF160904">
    <property type="entry name" value="Jann2411-like"/>
    <property type="match status" value="1"/>
</dbReference>
<reference evidence="3 4" key="1">
    <citation type="submission" date="2021-03" db="EMBL/GenBank/DDBJ databases">
        <title>Sequencing the genomes of 1000 actinobacteria strains.</title>
        <authorList>
            <person name="Klenk H.-P."/>
        </authorList>
    </citation>
    <scope>NUCLEOTIDE SEQUENCE [LARGE SCALE GENOMIC DNA]</scope>
    <source>
        <strain evidence="3 4">DSM 45256</strain>
    </source>
</reference>
<gene>
    <name evidence="3" type="ORF">JOF36_003266</name>
</gene>
<dbReference type="Pfam" id="PF07336">
    <property type="entry name" value="ABATE"/>
    <property type="match status" value="1"/>
</dbReference>
<evidence type="ECO:0000256" key="1">
    <source>
        <dbReference type="SAM" id="MobiDB-lite"/>
    </source>
</evidence>
<dbReference type="EMBL" id="JAGINU010000001">
    <property type="protein sequence ID" value="MBP2367570.1"/>
    <property type="molecule type" value="Genomic_DNA"/>
</dbReference>
<evidence type="ECO:0000313" key="4">
    <source>
        <dbReference type="Proteomes" id="UP001519295"/>
    </source>
</evidence>
<dbReference type="Proteomes" id="UP001519295">
    <property type="component" value="Unassembled WGS sequence"/>
</dbReference>
<dbReference type="RefSeq" id="WP_307862411.1">
    <property type="nucleotide sequence ID" value="NZ_JAGINU010000001.1"/>
</dbReference>
<feature type="domain" description="Zinc finger CGNR" evidence="2">
    <location>
        <begin position="151"/>
        <end position="189"/>
    </location>
</feature>
<dbReference type="PANTHER" id="PTHR35525:SF3">
    <property type="entry name" value="BLL6575 PROTEIN"/>
    <property type="match status" value="1"/>
</dbReference>
<feature type="compositionally biased region" description="Polar residues" evidence="1">
    <location>
        <begin position="201"/>
        <end position="211"/>
    </location>
</feature>
<proteinExistence type="predicted"/>
<name>A0ABS4VUI6_9PSEU</name>
<evidence type="ECO:0000313" key="3">
    <source>
        <dbReference type="EMBL" id="MBP2367570.1"/>
    </source>
</evidence>